<dbReference type="Pfam" id="PF03401">
    <property type="entry name" value="TctC"/>
    <property type="match status" value="1"/>
</dbReference>
<organism evidence="3 4">
    <name type="scientific">Bordetella bronchiseptica 253</name>
    <dbReference type="NCBI Taxonomy" id="568707"/>
    <lineage>
        <taxon>Bacteria</taxon>
        <taxon>Pseudomonadati</taxon>
        <taxon>Pseudomonadota</taxon>
        <taxon>Betaproteobacteria</taxon>
        <taxon>Burkholderiales</taxon>
        <taxon>Alcaligenaceae</taxon>
        <taxon>Bordetella</taxon>
    </lineage>
</organism>
<dbReference type="SUPFAM" id="SSF53850">
    <property type="entry name" value="Periplasmic binding protein-like II"/>
    <property type="match status" value="1"/>
</dbReference>
<feature type="signal peptide" evidence="2">
    <location>
        <begin position="1"/>
        <end position="25"/>
    </location>
</feature>
<dbReference type="Proteomes" id="UP000007564">
    <property type="component" value="Chromosome"/>
</dbReference>
<accession>A0A0C6PCW7</accession>
<evidence type="ECO:0000313" key="4">
    <source>
        <dbReference type="Proteomes" id="UP000007564"/>
    </source>
</evidence>
<dbReference type="RefSeq" id="WP_003813902.1">
    <property type="nucleotide sequence ID" value="NC_019382.1"/>
</dbReference>
<reference evidence="3 4" key="1">
    <citation type="journal article" date="2012" name="BMC Genomics">
        <title>Comparative genomics of the classical Bordetella subspecies: the evolution and exchange of virulence-associated diversity amongst closely related pathogens.</title>
        <authorList>
            <person name="Park J."/>
            <person name="Zhang Y."/>
            <person name="Buboltz A.M."/>
            <person name="Zhang X."/>
            <person name="Schuster S.C."/>
            <person name="Ahuja U."/>
            <person name="Liu M."/>
            <person name="Miller J.F."/>
            <person name="Sebaihia M."/>
            <person name="Bentley S.D."/>
            <person name="Parkhill J."/>
            <person name="Harvill E.T."/>
        </authorList>
    </citation>
    <scope>NUCLEOTIDE SEQUENCE [LARGE SCALE GENOMIC DNA]</scope>
    <source>
        <strain evidence="3 4">253</strain>
    </source>
</reference>
<dbReference type="PANTHER" id="PTHR42928">
    <property type="entry name" value="TRICARBOXYLATE-BINDING PROTEIN"/>
    <property type="match status" value="1"/>
</dbReference>
<dbReference type="Gene3D" id="3.40.190.150">
    <property type="entry name" value="Bordetella uptake gene, domain 1"/>
    <property type="match status" value="1"/>
</dbReference>
<name>A0A0C6PCW7_BORBO</name>
<dbReference type="OrthoDB" id="8678477at2"/>
<evidence type="ECO:0000256" key="1">
    <source>
        <dbReference type="ARBA" id="ARBA00006987"/>
    </source>
</evidence>
<dbReference type="InterPro" id="IPR042100">
    <property type="entry name" value="Bug_dom1"/>
</dbReference>
<dbReference type="KEGG" id="bbh:BN112_4594"/>
<protein>
    <submittedName>
        <fullName evidence="3">Putative exported protein</fullName>
    </submittedName>
</protein>
<dbReference type="Gene3D" id="3.40.190.10">
    <property type="entry name" value="Periplasmic binding protein-like II"/>
    <property type="match status" value="1"/>
</dbReference>
<dbReference type="CDD" id="cd13578">
    <property type="entry name" value="PBP2_Bug27"/>
    <property type="match status" value="1"/>
</dbReference>
<dbReference type="PIRSF" id="PIRSF017082">
    <property type="entry name" value="YflP"/>
    <property type="match status" value="1"/>
</dbReference>
<comment type="similarity">
    <text evidence="1">Belongs to the UPF0065 (bug) family.</text>
</comment>
<dbReference type="GeneID" id="56477696"/>
<keyword evidence="2" id="KW-0732">Signal</keyword>
<proteinExistence type="inferred from homology"/>
<feature type="chain" id="PRO_5002200619" evidence="2">
    <location>
        <begin position="26"/>
        <end position="326"/>
    </location>
</feature>
<dbReference type="InterPro" id="IPR005064">
    <property type="entry name" value="BUG"/>
</dbReference>
<dbReference type="HOGENOM" id="CLU_045683_0_0_4"/>
<dbReference type="EMBL" id="HE965806">
    <property type="protein sequence ID" value="CCJ56508.1"/>
    <property type="molecule type" value="Genomic_DNA"/>
</dbReference>
<evidence type="ECO:0000313" key="3">
    <source>
        <dbReference type="EMBL" id="CCJ56508.1"/>
    </source>
</evidence>
<dbReference type="AlphaFoldDB" id="A0A0C6PCW7"/>
<dbReference type="PANTHER" id="PTHR42928:SF5">
    <property type="entry name" value="BLR1237 PROTEIN"/>
    <property type="match status" value="1"/>
</dbReference>
<sequence length="326" mass="33510">MLLHRVLISLATGVLTLGVLGAAHADAYPTKPIRLVVPYPPGGITDIAARGLARAMSEELKQSVIVENRAGAGGIIGSDYVARAPADGYTLLIGTSATHGTNPSTYANLPYSATGSFEPIAAVASSPLLVVVNPSSPVRDVQGLIAHLKANPGKESYASTGTGGSLHLTLELFKLMTGTDIQHVPYKGSAPALTDLIGGHVQLMFDNMPSSLPQVKAGSLRALAVTGPQRSALVPELPTVAEAVPGFASASWVALYAPKNTPAAIVQTLNAAANKGLKSQDVLAQFSAAGLEPTGGTSAALDSFMRAEIAKWAEVVKKINLPPSKL</sequence>
<evidence type="ECO:0000256" key="2">
    <source>
        <dbReference type="SAM" id="SignalP"/>
    </source>
</evidence>
<gene>
    <name evidence="3" type="ORF">BN112_4594</name>
</gene>